<gene>
    <name evidence="2" type="ORF">KOR42_28230</name>
</gene>
<sequence length="395" mass="44716">MTPPLEEFLEAVRFAFERKLPWTIVLSHPISPGEQKSDVTIPRKIRIRPFEVKGQLVCQWESFIGEKVSHANRSLEETLSELERTFPDVLRDGYLFTNEQEWNVRVVGKGLKLTRRKRKGPALDRSFTHDRSKNYLIPEGTPCAFLHALGIMNEKGTVKSSKMKKFRQINRYLEIVNDVVADLPKEGTLRVVDFGCGLSYLTFALHHLLANIHNRDVQLLGIDQKTDVIDRCRTLADKLQLSGLTFSSGRIDPEQATEKEPVHLALSLHACDTATDAALSYAVRANANVILAVPCCQHQLFNQVENEQLDLILKHGILKERFASMATDALRAAALESCGYRTQILEFIDLEHTPKNLLIRAVKTSDSPTEEKRKEYDSLKKQLAVQTTATDQLFA</sequence>
<dbReference type="GO" id="GO:0005737">
    <property type="term" value="C:cytoplasm"/>
    <property type="evidence" value="ECO:0007669"/>
    <property type="project" value="TreeGrafter"/>
</dbReference>
<dbReference type="RefSeq" id="WP_146510333.1">
    <property type="nucleotide sequence ID" value="NZ_SIHI01000004.1"/>
</dbReference>
<dbReference type="PANTHER" id="PTHR13369">
    <property type="match status" value="1"/>
</dbReference>
<dbReference type="CDD" id="cd02440">
    <property type="entry name" value="AdoMet_MTases"/>
    <property type="match status" value="1"/>
</dbReference>
<dbReference type="Proteomes" id="UP000317243">
    <property type="component" value="Unassembled WGS sequence"/>
</dbReference>
<organism evidence="2 3">
    <name type="scientific">Thalassoglobus neptunius</name>
    <dbReference type="NCBI Taxonomy" id="1938619"/>
    <lineage>
        <taxon>Bacteria</taxon>
        <taxon>Pseudomonadati</taxon>
        <taxon>Planctomycetota</taxon>
        <taxon>Planctomycetia</taxon>
        <taxon>Planctomycetales</taxon>
        <taxon>Planctomycetaceae</taxon>
        <taxon>Thalassoglobus</taxon>
    </lineage>
</organism>
<dbReference type="EMBL" id="SIHI01000004">
    <property type="protein sequence ID" value="TWT55437.1"/>
    <property type="molecule type" value="Genomic_DNA"/>
</dbReference>
<evidence type="ECO:0000313" key="2">
    <source>
        <dbReference type="EMBL" id="TWT55437.1"/>
    </source>
</evidence>
<protein>
    <recommendedName>
        <fullName evidence="1">Methyltransferase domain-containing protein</fullName>
    </recommendedName>
</protein>
<reference evidence="2 3" key="1">
    <citation type="submission" date="2019-02" db="EMBL/GenBank/DDBJ databases">
        <title>Deep-cultivation of Planctomycetes and their phenomic and genomic characterization uncovers novel biology.</title>
        <authorList>
            <person name="Wiegand S."/>
            <person name="Jogler M."/>
            <person name="Boedeker C."/>
            <person name="Pinto D."/>
            <person name="Vollmers J."/>
            <person name="Rivas-Marin E."/>
            <person name="Kohn T."/>
            <person name="Peeters S.H."/>
            <person name="Heuer A."/>
            <person name="Rast P."/>
            <person name="Oberbeckmann S."/>
            <person name="Bunk B."/>
            <person name="Jeske O."/>
            <person name="Meyerdierks A."/>
            <person name="Storesund J.E."/>
            <person name="Kallscheuer N."/>
            <person name="Luecker S."/>
            <person name="Lage O.M."/>
            <person name="Pohl T."/>
            <person name="Merkel B.J."/>
            <person name="Hornburger P."/>
            <person name="Mueller R.-W."/>
            <person name="Bruemmer F."/>
            <person name="Labrenz M."/>
            <person name="Spormann A.M."/>
            <person name="Op Den Camp H."/>
            <person name="Overmann J."/>
            <person name="Amann R."/>
            <person name="Jetten M.S.M."/>
            <person name="Mascher T."/>
            <person name="Medema M.H."/>
            <person name="Devos D.P."/>
            <person name="Kaster A.-K."/>
            <person name="Ovreas L."/>
            <person name="Rohde M."/>
            <person name="Galperin M.Y."/>
            <person name="Jogler C."/>
        </authorList>
    </citation>
    <scope>NUCLEOTIDE SEQUENCE [LARGE SCALE GENOMIC DNA]</scope>
    <source>
        <strain evidence="2 3">KOR42</strain>
    </source>
</reference>
<evidence type="ECO:0000259" key="1">
    <source>
        <dbReference type="Pfam" id="PF13679"/>
    </source>
</evidence>
<accession>A0A5C5WXP9</accession>
<proteinExistence type="predicted"/>
<dbReference type="SUPFAM" id="SSF53335">
    <property type="entry name" value="S-adenosyl-L-methionine-dependent methyltransferases"/>
    <property type="match status" value="1"/>
</dbReference>
<name>A0A5C5WXP9_9PLAN</name>
<dbReference type="PANTHER" id="PTHR13369:SF3">
    <property type="entry name" value="METHYLTRANSFERASE DOMAIN-CONTAINING PROTEIN"/>
    <property type="match status" value="1"/>
</dbReference>
<dbReference type="AlphaFoldDB" id="A0A5C5WXP9"/>
<dbReference type="OrthoDB" id="5502211at2"/>
<evidence type="ECO:0000313" key="3">
    <source>
        <dbReference type="Proteomes" id="UP000317243"/>
    </source>
</evidence>
<dbReference type="InterPro" id="IPR025714">
    <property type="entry name" value="Methyltranfer_dom"/>
</dbReference>
<dbReference type="InterPro" id="IPR029063">
    <property type="entry name" value="SAM-dependent_MTases_sf"/>
</dbReference>
<dbReference type="Gene3D" id="3.40.50.150">
    <property type="entry name" value="Vaccinia Virus protein VP39"/>
    <property type="match status" value="1"/>
</dbReference>
<feature type="domain" description="Methyltransferase" evidence="1">
    <location>
        <begin position="164"/>
        <end position="301"/>
    </location>
</feature>
<comment type="caution">
    <text evidence="2">The sequence shown here is derived from an EMBL/GenBank/DDBJ whole genome shotgun (WGS) entry which is preliminary data.</text>
</comment>
<keyword evidence="3" id="KW-1185">Reference proteome</keyword>
<dbReference type="Pfam" id="PF13679">
    <property type="entry name" value="Methyltransf_32"/>
    <property type="match status" value="1"/>
</dbReference>